<reference evidence="1 2" key="1">
    <citation type="journal article" date="2018" name="Nat. Ecol. Evol.">
        <title>Shark genomes provide insights into elasmobranch evolution and the origin of vertebrates.</title>
        <authorList>
            <person name="Hara Y"/>
            <person name="Yamaguchi K"/>
            <person name="Onimaru K"/>
            <person name="Kadota M"/>
            <person name="Koyanagi M"/>
            <person name="Keeley SD"/>
            <person name="Tatsumi K"/>
            <person name="Tanaka K"/>
            <person name="Motone F"/>
            <person name="Kageyama Y"/>
            <person name="Nozu R"/>
            <person name="Adachi N"/>
            <person name="Nishimura O"/>
            <person name="Nakagawa R"/>
            <person name="Tanegashima C"/>
            <person name="Kiyatake I"/>
            <person name="Matsumoto R"/>
            <person name="Murakumo K"/>
            <person name="Nishida K"/>
            <person name="Terakita A"/>
            <person name="Kuratani S"/>
            <person name="Sato K"/>
            <person name="Hyodo S Kuraku.S."/>
        </authorList>
    </citation>
    <scope>NUCLEOTIDE SEQUENCE [LARGE SCALE GENOMIC DNA]</scope>
</reference>
<protein>
    <submittedName>
        <fullName evidence="1">Uncharacterized protein</fullName>
    </submittedName>
</protein>
<organism evidence="1 2">
    <name type="scientific">Scyliorhinus torazame</name>
    <name type="common">Cloudy catshark</name>
    <name type="synonym">Catulus torazame</name>
    <dbReference type="NCBI Taxonomy" id="75743"/>
    <lineage>
        <taxon>Eukaryota</taxon>
        <taxon>Metazoa</taxon>
        <taxon>Chordata</taxon>
        <taxon>Craniata</taxon>
        <taxon>Vertebrata</taxon>
        <taxon>Chondrichthyes</taxon>
        <taxon>Elasmobranchii</taxon>
        <taxon>Galeomorphii</taxon>
        <taxon>Galeoidea</taxon>
        <taxon>Carcharhiniformes</taxon>
        <taxon>Scyliorhinidae</taxon>
        <taxon>Scyliorhinus</taxon>
    </lineage>
</organism>
<accession>A0A401QEB3</accession>
<sequence length="69" mass="8196">MPSLIKSEYNEKQKLRFLVYNVSQNYFLKYNTLLSFFSLSFPHVQQLTRQIPTLKWINPPNTGIQVCQT</sequence>
<evidence type="ECO:0000313" key="1">
    <source>
        <dbReference type="EMBL" id="GCB83716.1"/>
    </source>
</evidence>
<name>A0A401QEB3_SCYTO</name>
<evidence type="ECO:0000313" key="2">
    <source>
        <dbReference type="Proteomes" id="UP000288216"/>
    </source>
</evidence>
<gene>
    <name evidence="1" type="ORF">scyTo_0024239</name>
</gene>
<dbReference type="Proteomes" id="UP000288216">
    <property type="component" value="Unassembled WGS sequence"/>
</dbReference>
<comment type="caution">
    <text evidence="1">The sequence shown here is derived from an EMBL/GenBank/DDBJ whole genome shotgun (WGS) entry which is preliminary data.</text>
</comment>
<dbReference type="AlphaFoldDB" id="A0A401QEB3"/>
<proteinExistence type="predicted"/>
<keyword evidence="2" id="KW-1185">Reference proteome</keyword>
<dbReference type="EMBL" id="BFAA01041833">
    <property type="protein sequence ID" value="GCB83716.1"/>
    <property type="molecule type" value="Genomic_DNA"/>
</dbReference>